<dbReference type="EMBL" id="RWGY01000035">
    <property type="protein sequence ID" value="TVU13278.1"/>
    <property type="molecule type" value="Genomic_DNA"/>
</dbReference>
<dbReference type="Gramene" id="TVU13278">
    <property type="protein sequence ID" value="TVU13278"/>
    <property type="gene ID" value="EJB05_40815"/>
</dbReference>
<protein>
    <recommendedName>
        <fullName evidence="4">Dirigent protein</fullName>
    </recommendedName>
</protein>
<feature type="chain" id="PRO_5023910220" description="Dirigent protein" evidence="1">
    <location>
        <begin position="31"/>
        <end position="105"/>
    </location>
</feature>
<reference evidence="2 3" key="1">
    <citation type="journal article" date="2019" name="Sci. Rep.">
        <title>A high-quality genome of Eragrostis curvula grass provides insights into Poaceae evolution and supports new strategies to enhance forage quality.</title>
        <authorList>
            <person name="Carballo J."/>
            <person name="Santos B.A.C.M."/>
            <person name="Zappacosta D."/>
            <person name="Garbus I."/>
            <person name="Selva J.P."/>
            <person name="Gallo C.A."/>
            <person name="Diaz A."/>
            <person name="Albertini E."/>
            <person name="Caccamo M."/>
            <person name="Echenique V."/>
        </authorList>
    </citation>
    <scope>NUCLEOTIDE SEQUENCE [LARGE SCALE GENOMIC DNA]</scope>
    <source>
        <strain evidence="3">cv. Victoria</strain>
        <tissue evidence="2">Leaf</tissue>
    </source>
</reference>
<evidence type="ECO:0000313" key="2">
    <source>
        <dbReference type="EMBL" id="TVU13278.1"/>
    </source>
</evidence>
<evidence type="ECO:0000256" key="1">
    <source>
        <dbReference type="SAM" id="SignalP"/>
    </source>
</evidence>
<dbReference type="AlphaFoldDB" id="A0A5J9TQW3"/>
<evidence type="ECO:0000313" key="3">
    <source>
        <dbReference type="Proteomes" id="UP000324897"/>
    </source>
</evidence>
<comment type="caution">
    <text evidence="2">The sequence shown here is derived from an EMBL/GenBank/DDBJ whole genome shotgun (WGS) entry which is preliminary data.</text>
</comment>
<organism evidence="2 3">
    <name type="scientific">Eragrostis curvula</name>
    <name type="common">weeping love grass</name>
    <dbReference type="NCBI Taxonomy" id="38414"/>
    <lineage>
        <taxon>Eukaryota</taxon>
        <taxon>Viridiplantae</taxon>
        <taxon>Streptophyta</taxon>
        <taxon>Embryophyta</taxon>
        <taxon>Tracheophyta</taxon>
        <taxon>Spermatophyta</taxon>
        <taxon>Magnoliopsida</taxon>
        <taxon>Liliopsida</taxon>
        <taxon>Poales</taxon>
        <taxon>Poaceae</taxon>
        <taxon>PACMAD clade</taxon>
        <taxon>Chloridoideae</taxon>
        <taxon>Eragrostideae</taxon>
        <taxon>Eragrostidinae</taxon>
        <taxon>Eragrostis</taxon>
    </lineage>
</organism>
<accession>A0A5J9TQW3</accession>
<keyword evidence="3" id="KW-1185">Reference proteome</keyword>
<proteinExistence type="predicted"/>
<name>A0A5J9TQW3_9POAL</name>
<feature type="signal peptide" evidence="1">
    <location>
        <begin position="1"/>
        <end position="30"/>
    </location>
</feature>
<dbReference type="Proteomes" id="UP000324897">
    <property type="component" value="Unassembled WGS sequence"/>
</dbReference>
<feature type="non-terminal residue" evidence="2">
    <location>
        <position position="1"/>
    </location>
</feature>
<gene>
    <name evidence="2" type="ORF">EJB05_40815</name>
</gene>
<sequence>MASVYKAGANAKQLLLLLVVAVALSSSLLAVDGSRQPVHLRLYMHDLIGGPQRTAIRLIWGVGPAHTSMPGRSFGDTTEILHLQYHHEREWKAAGAGHASVNAEG</sequence>
<evidence type="ECO:0008006" key="4">
    <source>
        <dbReference type="Google" id="ProtNLM"/>
    </source>
</evidence>
<keyword evidence="1" id="KW-0732">Signal</keyword>
<dbReference type="OrthoDB" id="10576453at2759"/>